<comment type="caution">
    <text evidence="2">The sequence shown here is derived from an EMBL/GenBank/DDBJ whole genome shotgun (WGS) entry which is preliminary data.</text>
</comment>
<keyword evidence="1" id="KW-0812">Transmembrane</keyword>
<reference evidence="2 3" key="2">
    <citation type="submission" date="2007-09" db="EMBL/GenBank/DDBJ databases">
        <title>Draft genome sequence of Clostridium bolteae (ATCC BAA-613).</title>
        <authorList>
            <person name="Sudarsanam P."/>
            <person name="Ley R."/>
            <person name="Guruge J."/>
            <person name="Turnbaugh P.J."/>
            <person name="Mahowald M."/>
            <person name="Liep D."/>
            <person name="Gordon J."/>
        </authorList>
    </citation>
    <scope>NUCLEOTIDE SEQUENCE [LARGE SCALE GENOMIC DNA]</scope>
    <source>
        <strain evidence="3">ATCC BAA-613 / DSM 15670 / CCUG 46953 / JCM 12243 / WAL 16351</strain>
    </source>
</reference>
<protein>
    <submittedName>
        <fullName evidence="2">Uncharacterized protein</fullName>
    </submittedName>
</protein>
<sequence length="51" mass="5773">MLFCVLSVISVIRYGFLLYSAVFLYVVHYGICPVAPEPFPAVPNHILPFMK</sequence>
<proteinExistence type="predicted"/>
<reference evidence="2 3" key="1">
    <citation type="submission" date="2007-08" db="EMBL/GenBank/DDBJ databases">
        <authorList>
            <person name="Fulton L."/>
            <person name="Clifton S."/>
            <person name="Fulton B."/>
            <person name="Xu J."/>
            <person name="Minx P."/>
            <person name="Pepin K.H."/>
            <person name="Johnson M."/>
            <person name="Thiruvilangam P."/>
            <person name="Bhonagiri V."/>
            <person name="Nash W.E."/>
            <person name="Mardis E.R."/>
            <person name="Wilson R.K."/>
        </authorList>
    </citation>
    <scope>NUCLEOTIDE SEQUENCE [LARGE SCALE GENOMIC DNA]</scope>
    <source>
        <strain evidence="3">ATCC BAA-613 / DSM 15670 / CCUG 46953 / JCM 12243 / WAL 16351</strain>
    </source>
</reference>
<dbReference type="AlphaFoldDB" id="A8RZ42"/>
<keyword evidence="1" id="KW-1133">Transmembrane helix</keyword>
<dbReference type="PaxDb" id="411902-CLOBOL_05316"/>
<gene>
    <name evidence="2" type="ORF">CLOBOL_05316</name>
</gene>
<accession>A8RZ42</accession>
<evidence type="ECO:0000313" key="3">
    <source>
        <dbReference type="Proteomes" id="UP000005396"/>
    </source>
</evidence>
<dbReference type="Proteomes" id="UP000005396">
    <property type="component" value="Unassembled WGS sequence"/>
</dbReference>
<dbReference type="HOGENOM" id="CLU_3097308_0_0_9"/>
<keyword evidence="1" id="KW-0472">Membrane</keyword>
<evidence type="ECO:0000313" key="2">
    <source>
        <dbReference type="EMBL" id="EDP14773.1"/>
    </source>
</evidence>
<organism evidence="2 3">
    <name type="scientific">Enterocloster bolteae (strain ATCC BAA-613 / DSM 15670 / CCUG 46953 / JCM 12243 / WAL 16351)</name>
    <name type="common">Clostridium bolteae</name>
    <dbReference type="NCBI Taxonomy" id="411902"/>
    <lineage>
        <taxon>Bacteria</taxon>
        <taxon>Bacillati</taxon>
        <taxon>Bacillota</taxon>
        <taxon>Clostridia</taxon>
        <taxon>Lachnospirales</taxon>
        <taxon>Lachnospiraceae</taxon>
        <taxon>Enterocloster</taxon>
    </lineage>
</organism>
<evidence type="ECO:0000256" key="1">
    <source>
        <dbReference type="SAM" id="Phobius"/>
    </source>
</evidence>
<feature type="transmembrane region" description="Helical" evidence="1">
    <location>
        <begin position="12"/>
        <end position="31"/>
    </location>
</feature>
<dbReference type="EMBL" id="ABCC02000039">
    <property type="protein sequence ID" value="EDP14773.1"/>
    <property type="molecule type" value="Genomic_DNA"/>
</dbReference>
<name>A8RZ42_ENTBW</name>